<evidence type="ECO:0000313" key="5">
    <source>
        <dbReference type="EnsemblMetazoa" id="MESCA002554-PA"/>
    </source>
</evidence>
<dbReference type="GO" id="GO:0003729">
    <property type="term" value="F:mRNA binding"/>
    <property type="evidence" value="ECO:0007669"/>
    <property type="project" value="TreeGrafter"/>
</dbReference>
<proteinExistence type="predicted"/>
<dbReference type="STRING" id="36166.T1GGN1"/>
<evidence type="ECO:0000256" key="2">
    <source>
        <dbReference type="ARBA" id="ARBA00022490"/>
    </source>
</evidence>
<evidence type="ECO:0008006" key="7">
    <source>
        <dbReference type="Google" id="ProtNLM"/>
    </source>
</evidence>
<dbReference type="Proteomes" id="UP000015102">
    <property type="component" value="Unassembled WGS sequence"/>
</dbReference>
<dbReference type="InterPro" id="IPR035979">
    <property type="entry name" value="RBD_domain_sf"/>
</dbReference>
<sequence>NTKIYISFFRGFGFITFSDSSSVDKVLSQGTHELDGKKIDPKVAFPRRAHPKVSTNMVLLHPL</sequence>
<dbReference type="InterPro" id="IPR012677">
    <property type="entry name" value="Nucleotide-bd_a/b_plait_sf"/>
</dbReference>
<reference evidence="6" key="1">
    <citation type="submission" date="2013-02" db="EMBL/GenBank/DDBJ databases">
        <authorList>
            <person name="Hughes D."/>
        </authorList>
    </citation>
    <scope>NUCLEOTIDE SEQUENCE</scope>
    <source>
        <strain>Durham</strain>
        <strain evidence="6">NC isolate 2 -- Noor lab</strain>
    </source>
</reference>
<dbReference type="GO" id="GO:0006417">
    <property type="term" value="P:regulation of translation"/>
    <property type="evidence" value="ECO:0007669"/>
    <property type="project" value="TreeGrafter"/>
</dbReference>
<dbReference type="GO" id="GO:0005737">
    <property type="term" value="C:cytoplasm"/>
    <property type="evidence" value="ECO:0007669"/>
    <property type="project" value="UniProtKB-SubCell"/>
</dbReference>
<dbReference type="PANTHER" id="PTHR48032:SF18">
    <property type="entry name" value="RRM DOMAIN-CONTAINING PROTEIN"/>
    <property type="match status" value="1"/>
</dbReference>
<dbReference type="PANTHER" id="PTHR48032">
    <property type="entry name" value="RNA-BINDING PROTEIN MUSASHI HOMOLOG RBP6"/>
    <property type="match status" value="1"/>
</dbReference>
<evidence type="ECO:0000256" key="4">
    <source>
        <dbReference type="ARBA" id="ARBA00022884"/>
    </source>
</evidence>
<reference evidence="5" key="2">
    <citation type="submission" date="2015-06" db="UniProtKB">
        <authorList>
            <consortium name="EnsemblMetazoa"/>
        </authorList>
    </citation>
    <scope>IDENTIFICATION</scope>
</reference>
<keyword evidence="4" id="KW-0694">RNA-binding</keyword>
<dbReference type="EMBL" id="CAQQ02091589">
    <property type="status" value="NOT_ANNOTATED_CDS"/>
    <property type="molecule type" value="Genomic_DNA"/>
</dbReference>
<accession>T1GGN1</accession>
<evidence type="ECO:0000256" key="1">
    <source>
        <dbReference type="ARBA" id="ARBA00004496"/>
    </source>
</evidence>
<dbReference type="Gene3D" id="3.30.70.330">
    <property type="match status" value="1"/>
</dbReference>
<name>T1GGN1_MEGSC</name>
<keyword evidence="3" id="KW-0677">Repeat</keyword>
<protein>
    <recommendedName>
        <fullName evidence="7">RRM domain-containing protein</fullName>
    </recommendedName>
</protein>
<dbReference type="AlphaFoldDB" id="T1GGN1"/>
<dbReference type="EnsemblMetazoa" id="MESCA002554-RA">
    <property type="protein sequence ID" value="MESCA002554-PA"/>
    <property type="gene ID" value="MESCA002554"/>
</dbReference>
<keyword evidence="6" id="KW-1185">Reference proteome</keyword>
<comment type="subcellular location">
    <subcellularLocation>
        <location evidence="1">Cytoplasm</location>
    </subcellularLocation>
</comment>
<keyword evidence="2" id="KW-0963">Cytoplasm</keyword>
<dbReference type="SUPFAM" id="SSF54928">
    <property type="entry name" value="RNA-binding domain, RBD"/>
    <property type="match status" value="1"/>
</dbReference>
<organism evidence="5 6">
    <name type="scientific">Megaselia scalaris</name>
    <name type="common">Humpbacked fly</name>
    <name type="synonym">Phora scalaris</name>
    <dbReference type="NCBI Taxonomy" id="36166"/>
    <lineage>
        <taxon>Eukaryota</taxon>
        <taxon>Metazoa</taxon>
        <taxon>Ecdysozoa</taxon>
        <taxon>Arthropoda</taxon>
        <taxon>Hexapoda</taxon>
        <taxon>Insecta</taxon>
        <taxon>Pterygota</taxon>
        <taxon>Neoptera</taxon>
        <taxon>Endopterygota</taxon>
        <taxon>Diptera</taxon>
        <taxon>Brachycera</taxon>
        <taxon>Muscomorpha</taxon>
        <taxon>Platypezoidea</taxon>
        <taxon>Phoridae</taxon>
        <taxon>Megaseliini</taxon>
        <taxon>Megaselia</taxon>
    </lineage>
</organism>
<dbReference type="HOGENOM" id="CLU_2892483_0_0_1"/>
<evidence type="ECO:0000313" key="6">
    <source>
        <dbReference type="Proteomes" id="UP000015102"/>
    </source>
</evidence>
<evidence type="ECO:0000256" key="3">
    <source>
        <dbReference type="ARBA" id="ARBA00022737"/>
    </source>
</evidence>